<keyword evidence="2" id="KW-0802">TPR repeat</keyword>
<name>A0A0W0FUC3_MONRR</name>
<evidence type="ECO:0000313" key="4">
    <source>
        <dbReference type="Proteomes" id="UP000054988"/>
    </source>
</evidence>
<dbReference type="GO" id="GO:0072380">
    <property type="term" value="C:TRC complex"/>
    <property type="evidence" value="ECO:0007669"/>
    <property type="project" value="TreeGrafter"/>
</dbReference>
<dbReference type="InterPro" id="IPR047150">
    <property type="entry name" value="SGT"/>
</dbReference>
<gene>
    <name evidence="3" type="ORF">WG66_7697</name>
</gene>
<dbReference type="GO" id="GO:0006620">
    <property type="term" value="P:post-translational protein targeting to endoplasmic reticulum membrane"/>
    <property type="evidence" value="ECO:0007669"/>
    <property type="project" value="TreeGrafter"/>
</dbReference>
<proteinExistence type="predicted"/>
<dbReference type="SMART" id="SM00028">
    <property type="entry name" value="TPR"/>
    <property type="match status" value="4"/>
</dbReference>
<evidence type="ECO:0000256" key="2">
    <source>
        <dbReference type="ARBA" id="ARBA00022803"/>
    </source>
</evidence>
<keyword evidence="1" id="KW-0677">Repeat</keyword>
<accession>A0A0W0FUC3</accession>
<reference evidence="3 4" key="1">
    <citation type="submission" date="2015-12" db="EMBL/GenBank/DDBJ databases">
        <title>Draft genome sequence of Moniliophthora roreri, the causal agent of frosty pod rot of cacao.</title>
        <authorList>
            <person name="Aime M.C."/>
            <person name="Diaz-Valderrama J.R."/>
            <person name="Kijpornyongpan T."/>
            <person name="Phillips-Mora W."/>
        </authorList>
    </citation>
    <scope>NUCLEOTIDE SEQUENCE [LARGE SCALE GENOMIC DNA]</scope>
    <source>
        <strain evidence="3 4">MCA 2952</strain>
    </source>
</reference>
<dbReference type="eggNOG" id="KOG0553">
    <property type="taxonomic scope" value="Eukaryota"/>
</dbReference>
<dbReference type="PANTHER" id="PTHR45831">
    <property type="entry name" value="LD24721P"/>
    <property type="match status" value="1"/>
</dbReference>
<comment type="caution">
    <text evidence="3">The sequence shown here is derived from an EMBL/GenBank/DDBJ whole genome shotgun (WGS) entry which is preliminary data.</text>
</comment>
<dbReference type="AlphaFoldDB" id="A0A0W0FUC3"/>
<dbReference type="InterPro" id="IPR011990">
    <property type="entry name" value="TPR-like_helical_dom_sf"/>
</dbReference>
<protein>
    <submittedName>
        <fullName evidence="3">Uncharacterized protein</fullName>
    </submittedName>
</protein>
<dbReference type="PANTHER" id="PTHR45831:SF2">
    <property type="entry name" value="LD24721P"/>
    <property type="match status" value="1"/>
</dbReference>
<dbReference type="InterPro" id="IPR019734">
    <property type="entry name" value="TPR_rpt"/>
</dbReference>
<organism evidence="3 4">
    <name type="scientific">Moniliophthora roreri</name>
    <name type="common">Frosty pod rot fungus</name>
    <name type="synonym">Monilia roreri</name>
    <dbReference type="NCBI Taxonomy" id="221103"/>
    <lineage>
        <taxon>Eukaryota</taxon>
        <taxon>Fungi</taxon>
        <taxon>Dikarya</taxon>
        <taxon>Basidiomycota</taxon>
        <taxon>Agaricomycotina</taxon>
        <taxon>Agaricomycetes</taxon>
        <taxon>Agaricomycetidae</taxon>
        <taxon>Agaricales</taxon>
        <taxon>Marasmiineae</taxon>
        <taxon>Marasmiaceae</taxon>
        <taxon>Moniliophthora</taxon>
    </lineage>
</organism>
<dbReference type="SUPFAM" id="SSF48452">
    <property type="entry name" value="TPR-like"/>
    <property type="match status" value="1"/>
</dbReference>
<dbReference type="GO" id="GO:0016020">
    <property type="term" value="C:membrane"/>
    <property type="evidence" value="ECO:0007669"/>
    <property type="project" value="TreeGrafter"/>
</dbReference>
<dbReference type="Gene3D" id="1.25.40.10">
    <property type="entry name" value="Tetratricopeptide repeat domain"/>
    <property type="match status" value="1"/>
</dbReference>
<dbReference type="Proteomes" id="UP000054988">
    <property type="component" value="Unassembled WGS sequence"/>
</dbReference>
<sequence>MSQISAQRLKEEGNELFRQQKYQEAAIKYGEAIELDGKNPILFSNRALCCLKMRHYILAAVDASTAVRLDPNYAKAHARRAEAYDALYQHLESKESWRAALDALPKQNLSPAEIKMKESFVLGLDQAYQKLFVVSNAVRCTSLDGAVTPTPLWVRVIVVYADMLRERKDMSGTCVCHYILCDYMSNNWRLLIQALHIYLSTMKYWSATSSTISLIQKVEALHHPLRNLATALMHDMRILHVFDETWPDIVVRLMGLFDAWHHGWKDGKMDDEFREAVLKRLADKGWDDVGPALSDTIDSWMIQGMLGGTGYRHKLEYFDCVLDFIKWGESIWDTEVLTRQESIRHIFDPTFLLSVKKSRMSVFFTASHSSQAATRMTLTNCNRDEYLSGMLHAAREVMELANSLPRDKQDSRLLFTLIDLPLGQAHFTIGHCYQERAKLSISNRDDLSEKAYQSFLEAVKYYPKDDEQHADNLHSALKCMLFCGRASANLQLQTLQELTDAIPCMLPIWAVTAREDTIREYMETIDRVSPLKQLVAQGHCFCLGVRNVVREGLLFSIYVQFAFELIILFAERAGSLPAFPAFRLQPTATVNLSQKRLRHRLAGSSLEDPRGMQRTSCSTVSPLSPLRFSTHVLFHLFNVHTPAGQSAIPESAPSRRLATNSK</sequence>
<dbReference type="EMBL" id="LATX01001642">
    <property type="protein sequence ID" value="KTB39742.1"/>
    <property type="molecule type" value="Genomic_DNA"/>
</dbReference>
<dbReference type="GO" id="GO:0060090">
    <property type="term" value="F:molecular adaptor activity"/>
    <property type="evidence" value="ECO:0007669"/>
    <property type="project" value="TreeGrafter"/>
</dbReference>
<evidence type="ECO:0000313" key="3">
    <source>
        <dbReference type="EMBL" id="KTB39742.1"/>
    </source>
</evidence>
<evidence type="ECO:0000256" key="1">
    <source>
        <dbReference type="ARBA" id="ARBA00022737"/>
    </source>
</evidence>